<organism evidence="4 5">
    <name type="scientific">Sphaerosporella brunnea</name>
    <dbReference type="NCBI Taxonomy" id="1250544"/>
    <lineage>
        <taxon>Eukaryota</taxon>
        <taxon>Fungi</taxon>
        <taxon>Dikarya</taxon>
        <taxon>Ascomycota</taxon>
        <taxon>Pezizomycotina</taxon>
        <taxon>Pezizomycetes</taxon>
        <taxon>Pezizales</taxon>
        <taxon>Pyronemataceae</taxon>
        <taxon>Sphaerosporella</taxon>
    </lineage>
</organism>
<dbReference type="GO" id="GO:0008757">
    <property type="term" value="F:S-adenosylmethionine-dependent methyltransferase activity"/>
    <property type="evidence" value="ECO:0007669"/>
    <property type="project" value="InterPro"/>
</dbReference>
<dbReference type="InterPro" id="IPR050602">
    <property type="entry name" value="Malonyl-ACP_OMT"/>
</dbReference>
<dbReference type="InParanoid" id="A0A5J5EVV3"/>
<feature type="domain" description="Methyltransferase type 11" evidence="3">
    <location>
        <begin position="77"/>
        <end position="181"/>
    </location>
</feature>
<protein>
    <submittedName>
        <fullName evidence="4">S-adenosyl-L-methionine-dependent methyltransferase</fullName>
    </submittedName>
</protein>
<evidence type="ECO:0000256" key="1">
    <source>
        <dbReference type="ARBA" id="ARBA00022603"/>
    </source>
</evidence>
<dbReference type="GO" id="GO:0005739">
    <property type="term" value="C:mitochondrion"/>
    <property type="evidence" value="ECO:0007669"/>
    <property type="project" value="TreeGrafter"/>
</dbReference>
<keyword evidence="5" id="KW-1185">Reference proteome</keyword>
<dbReference type="AlphaFoldDB" id="A0A5J5EVV3"/>
<dbReference type="EMBL" id="VXIS01000096">
    <property type="protein sequence ID" value="KAA8905741.1"/>
    <property type="molecule type" value="Genomic_DNA"/>
</dbReference>
<dbReference type="Proteomes" id="UP000326924">
    <property type="component" value="Unassembled WGS sequence"/>
</dbReference>
<comment type="caution">
    <text evidence="4">The sequence shown here is derived from an EMBL/GenBank/DDBJ whole genome shotgun (WGS) entry which is preliminary data.</text>
</comment>
<evidence type="ECO:0000256" key="2">
    <source>
        <dbReference type="ARBA" id="ARBA00022679"/>
    </source>
</evidence>
<dbReference type="GO" id="GO:0032259">
    <property type="term" value="P:methylation"/>
    <property type="evidence" value="ECO:0007669"/>
    <property type="project" value="UniProtKB-KW"/>
</dbReference>
<gene>
    <name evidence="4" type="ORF">FN846DRAFT_733362</name>
</gene>
<name>A0A5J5EVV3_9PEZI</name>
<dbReference type="SUPFAM" id="SSF53335">
    <property type="entry name" value="S-adenosyl-L-methionine-dependent methyltransferases"/>
    <property type="match status" value="1"/>
</dbReference>
<keyword evidence="1 4" id="KW-0489">Methyltransferase</keyword>
<accession>A0A5J5EVV3</accession>
<proteinExistence type="predicted"/>
<dbReference type="OrthoDB" id="16816at2759"/>
<keyword evidence="2 4" id="KW-0808">Transferase</keyword>
<evidence type="ECO:0000259" key="3">
    <source>
        <dbReference type="Pfam" id="PF08241"/>
    </source>
</evidence>
<sequence length="339" mass="37975">MPSRLRLFQRLYRGYATAAQGPLPAFQVFNRHTKLLQRERAARNTELSRTTDYLRDHVATDLAERLLLINRRFPRVLDLGAGSCNIARALIKPVGDSNERVSTRIEKLVAGESSPTLLHRDVEEPFNKEIEIERVVLDEESLPFDSDSFDAVVSAGSMHWINDLPRCLQEVNRVLKPDAPFVAAMFGGDTLYELRTSLQLAEQERMGGVSPRVSPLADTRDMGSLLDKAGFSLLTVDVDDVIIDFPDIFALMTDLQAMGEGNAVLGRKEGQISRDVLMAAEGIYRQLHGHTDNTLPATFRVIYMIGWKKGGNQPKPLERGSAQFSLKDLNELNKDKNKK</sequence>
<reference evidence="4 5" key="1">
    <citation type="submission" date="2019-09" db="EMBL/GenBank/DDBJ databases">
        <title>Draft genome of the ectomycorrhizal ascomycete Sphaerosporella brunnea.</title>
        <authorList>
            <consortium name="DOE Joint Genome Institute"/>
            <person name="Benucci G.M."/>
            <person name="Marozzi G."/>
            <person name="Antonielli L."/>
            <person name="Sanchez S."/>
            <person name="Marco P."/>
            <person name="Wang X."/>
            <person name="Falini L.B."/>
            <person name="Barry K."/>
            <person name="Haridas S."/>
            <person name="Lipzen A."/>
            <person name="Labutti K."/>
            <person name="Grigoriev I.V."/>
            <person name="Murat C."/>
            <person name="Martin F."/>
            <person name="Albertini E."/>
            <person name="Donnini D."/>
            <person name="Bonito G."/>
        </authorList>
    </citation>
    <scope>NUCLEOTIDE SEQUENCE [LARGE SCALE GENOMIC DNA]</scope>
    <source>
        <strain evidence="4 5">Sb_GMNB300</strain>
    </source>
</reference>
<dbReference type="PANTHER" id="PTHR13090:SF1">
    <property type="entry name" value="ARGININE-HYDROXYLASE NDUFAF5, MITOCHONDRIAL"/>
    <property type="match status" value="1"/>
</dbReference>
<dbReference type="CDD" id="cd02440">
    <property type="entry name" value="AdoMet_MTases"/>
    <property type="match status" value="1"/>
</dbReference>
<evidence type="ECO:0000313" key="5">
    <source>
        <dbReference type="Proteomes" id="UP000326924"/>
    </source>
</evidence>
<dbReference type="InterPro" id="IPR029063">
    <property type="entry name" value="SAM-dependent_MTases_sf"/>
</dbReference>
<dbReference type="InterPro" id="IPR013216">
    <property type="entry name" value="Methyltransf_11"/>
</dbReference>
<dbReference type="Pfam" id="PF08241">
    <property type="entry name" value="Methyltransf_11"/>
    <property type="match status" value="1"/>
</dbReference>
<dbReference type="PANTHER" id="PTHR13090">
    <property type="entry name" value="ARGININE-HYDROXYLASE NDUFAF5, MITOCHONDRIAL"/>
    <property type="match status" value="1"/>
</dbReference>
<dbReference type="Gene3D" id="3.40.50.150">
    <property type="entry name" value="Vaccinia Virus protein VP39"/>
    <property type="match status" value="1"/>
</dbReference>
<dbReference type="GO" id="GO:0032981">
    <property type="term" value="P:mitochondrial respiratory chain complex I assembly"/>
    <property type="evidence" value="ECO:0007669"/>
    <property type="project" value="TreeGrafter"/>
</dbReference>
<evidence type="ECO:0000313" key="4">
    <source>
        <dbReference type="EMBL" id="KAA8905741.1"/>
    </source>
</evidence>